<dbReference type="InterPro" id="IPR039131">
    <property type="entry name" value="NDUFAF1"/>
</dbReference>
<keyword evidence="4" id="KW-1185">Reference proteome</keyword>
<evidence type="ECO:0000256" key="1">
    <source>
        <dbReference type="ARBA" id="ARBA00007884"/>
    </source>
</evidence>
<dbReference type="InterPro" id="IPR013857">
    <property type="entry name" value="NADH-UbQ_OxRdtase-assoc_prot30"/>
</dbReference>
<dbReference type="RefSeq" id="WP_407327286.1">
    <property type="nucleotide sequence ID" value="NZ_CP136865.1"/>
</dbReference>
<dbReference type="PANTHER" id="PTHR13194:SF19">
    <property type="entry name" value="NAD(P)-BINDING ROSSMANN-FOLD SUPERFAMILY PROTEIN"/>
    <property type="match status" value="1"/>
</dbReference>
<sequence length="179" mass="19579">MNAPFQETRLIDDFSYRQQASIGQCWQYVSDTVMGGISQGFARHESVNGRHALLLAGNVSLENNGGFIQAALDLEVAGKLLDASAAEGIAVSICGDGRSYALNLRTADTERPWQSYRCTIDTESHWQTRYLPFASFIPHRIEQALNPQILRRIGLIAIGSPGPARVAISRIALYGQGKS</sequence>
<dbReference type="EMBL" id="CP136865">
    <property type="protein sequence ID" value="WOJ96607.1"/>
    <property type="molecule type" value="Genomic_DNA"/>
</dbReference>
<name>A0ABZ0IAT3_9GAMM</name>
<dbReference type="InterPro" id="IPR008979">
    <property type="entry name" value="Galactose-bd-like_sf"/>
</dbReference>
<evidence type="ECO:0000313" key="3">
    <source>
        <dbReference type="EMBL" id="WOJ96607.1"/>
    </source>
</evidence>
<dbReference type="Proteomes" id="UP001626549">
    <property type="component" value="Chromosome"/>
</dbReference>
<dbReference type="Pfam" id="PF08547">
    <property type="entry name" value="CIA30"/>
    <property type="match status" value="1"/>
</dbReference>
<proteinExistence type="inferred from homology"/>
<gene>
    <name evidence="3" type="ORF">R0137_15350</name>
</gene>
<protein>
    <submittedName>
        <fullName evidence="3">CIA30 family protein</fullName>
    </submittedName>
</protein>
<evidence type="ECO:0000259" key="2">
    <source>
        <dbReference type="Pfam" id="PF08547"/>
    </source>
</evidence>
<reference evidence="3 4" key="1">
    <citation type="submission" date="2023-10" db="EMBL/GenBank/DDBJ databases">
        <title>Two novel species belonging to the OM43/NOR5 clade.</title>
        <authorList>
            <person name="Park M."/>
        </authorList>
    </citation>
    <scope>NUCLEOTIDE SEQUENCE [LARGE SCALE GENOMIC DNA]</scope>
    <source>
        <strain evidence="3 4">IMCC45268</strain>
    </source>
</reference>
<organism evidence="3 4">
    <name type="scientific">Congregibacter brevis</name>
    <dbReference type="NCBI Taxonomy" id="3081201"/>
    <lineage>
        <taxon>Bacteria</taxon>
        <taxon>Pseudomonadati</taxon>
        <taxon>Pseudomonadota</taxon>
        <taxon>Gammaproteobacteria</taxon>
        <taxon>Cellvibrionales</taxon>
        <taxon>Halieaceae</taxon>
        <taxon>Congregibacter</taxon>
    </lineage>
</organism>
<dbReference type="PANTHER" id="PTHR13194">
    <property type="entry name" value="COMPLEX I INTERMEDIATE-ASSOCIATED PROTEIN 30"/>
    <property type="match status" value="1"/>
</dbReference>
<comment type="similarity">
    <text evidence="1">Belongs to the CIA30 family.</text>
</comment>
<evidence type="ECO:0000313" key="4">
    <source>
        <dbReference type="Proteomes" id="UP001626549"/>
    </source>
</evidence>
<feature type="domain" description="NADH:ubiquinone oxidoreductase intermediate-associated protein 30" evidence="2">
    <location>
        <begin position="16"/>
        <end position="164"/>
    </location>
</feature>
<accession>A0ABZ0IAT3</accession>
<dbReference type="SUPFAM" id="SSF49785">
    <property type="entry name" value="Galactose-binding domain-like"/>
    <property type="match status" value="1"/>
</dbReference>